<evidence type="ECO:0000256" key="1">
    <source>
        <dbReference type="SAM" id="MobiDB-lite"/>
    </source>
</evidence>
<dbReference type="AlphaFoldDB" id="A0AAW3Q672"/>
<dbReference type="EMBL" id="LNJP01000001">
    <property type="protein sequence ID" value="KWZ36643.1"/>
    <property type="molecule type" value="Genomic_DNA"/>
</dbReference>
<sequence>MAGLVGNGWIAGHCTGGTAARVTGCTKRARRDAAAAGTHRAVSTASRQPLRPLPIPCAPRGYPARRRNPVD</sequence>
<accession>A0AAW3Q672</accession>
<dbReference type="Proteomes" id="UP000070434">
    <property type="component" value="Chromosome 1"/>
</dbReference>
<gene>
    <name evidence="2" type="ORF">WS64_14530</name>
</gene>
<organism evidence="2 3">
    <name type="scientific">Burkholderia anthina</name>
    <dbReference type="NCBI Taxonomy" id="179879"/>
    <lineage>
        <taxon>Bacteria</taxon>
        <taxon>Pseudomonadati</taxon>
        <taxon>Pseudomonadota</taxon>
        <taxon>Betaproteobacteria</taxon>
        <taxon>Burkholderiales</taxon>
        <taxon>Burkholderiaceae</taxon>
        <taxon>Burkholderia</taxon>
        <taxon>Burkholderia cepacia complex</taxon>
    </lineage>
</organism>
<comment type="caution">
    <text evidence="2">The sequence shown here is derived from an EMBL/GenBank/DDBJ whole genome shotgun (WGS) entry which is preliminary data.</text>
</comment>
<evidence type="ECO:0000313" key="2">
    <source>
        <dbReference type="EMBL" id="KWZ36643.1"/>
    </source>
</evidence>
<proteinExistence type="predicted"/>
<protein>
    <submittedName>
        <fullName evidence="2">Uncharacterized protein</fullName>
    </submittedName>
</protein>
<evidence type="ECO:0000313" key="3">
    <source>
        <dbReference type="Proteomes" id="UP000070434"/>
    </source>
</evidence>
<reference evidence="2 3" key="1">
    <citation type="submission" date="2015-11" db="EMBL/GenBank/DDBJ databases">
        <authorList>
            <person name="Sahl J."/>
            <person name="Wagner D."/>
            <person name="Keim P."/>
        </authorList>
    </citation>
    <scope>NUCLEOTIDE SEQUENCE [LARGE SCALE GENOMIC DNA]</scope>
    <source>
        <strain evidence="2 3">AZ-4-2-10-S1-D7</strain>
    </source>
</reference>
<feature type="region of interest" description="Disordered" evidence="1">
    <location>
        <begin position="33"/>
        <end position="71"/>
    </location>
</feature>
<name>A0AAW3Q672_9BURK</name>